<organism evidence="1 2">
    <name type="scientific">Manihot esculenta</name>
    <name type="common">Cassava</name>
    <name type="synonym">Jatropha manihot</name>
    <dbReference type="NCBI Taxonomy" id="3983"/>
    <lineage>
        <taxon>Eukaryota</taxon>
        <taxon>Viridiplantae</taxon>
        <taxon>Streptophyta</taxon>
        <taxon>Embryophyta</taxon>
        <taxon>Tracheophyta</taxon>
        <taxon>Spermatophyta</taxon>
        <taxon>Magnoliopsida</taxon>
        <taxon>eudicotyledons</taxon>
        <taxon>Gunneridae</taxon>
        <taxon>Pentapetalae</taxon>
        <taxon>rosids</taxon>
        <taxon>fabids</taxon>
        <taxon>Malpighiales</taxon>
        <taxon>Euphorbiaceae</taxon>
        <taxon>Crotonoideae</taxon>
        <taxon>Manihoteae</taxon>
        <taxon>Manihot</taxon>
    </lineage>
</organism>
<evidence type="ECO:0000313" key="1">
    <source>
        <dbReference type="EMBL" id="OAY31278.1"/>
    </source>
</evidence>
<dbReference type="EMBL" id="CM004400">
    <property type="protein sequence ID" value="OAY31278.1"/>
    <property type="molecule type" value="Genomic_DNA"/>
</dbReference>
<name>A0A2C9UKH0_MANES</name>
<dbReference type="OrthoDB" id="1649181at2759"/>
<reference evidence="2" key="1">
    <citation type="journal article" date="2016" name="Nat. Biotechnol.">
        <title>Sequencing wild and cultivated cassava and related species reveals extensive interspecific hybridization and genetic diversity.</title>
        <authorList>
            <person name="Bredeson J.V."/>
            <person name="Lyons J.B."/>
            <person name="Prochnik S.E."/>
            <person name="Wu G.A."/>
            <person name="Ha C.M."/>
            <person name="Edsinger-Gonzales E."/>
            <person name="Grimwood J."/>
            <person name="Schmutz J."/>
            <person name="Rabbi I.Y."/>
            <person name="Egesi C."/>
            <person name="Nauluvula P."/>
            <person name="Lebot V."/>
            <person name="Ndunguru J."/>
            <person name="Mkamilo G."/>
            <person name="Bart R.S."/>
            <person name="Setter T.L."/>
            <person name="Gleadow R.M."/>
            <person name="Kulakow P."/>
            <person name="Ferguson M.E."/>
            <person name="Rounsley S."/>
            <person name="Rokhsar D.S."/>
        </authorList>
    </citation>
    <scope>NUCLEOTIDE SEQUENCE [LARGE SCALE GENOMIC DNA]</scope>
    <source>
        <strain evidence="2">cv. AM560-2</strain>
    </source>
</reference>
<comment type="caution">
    <text evidence="1">The sequence shown here is derived from an EMBL/GenBank/DDBJ whole genome shotgun (WGS) entry which is preliminary data.</text>
</comment>
<sequence>MSLDHCLEFEANDDQDDYFYAELRQQVLLLISDDNDDLAETRSSNFPADCKPGSNRLTGSFPVKLRPESYFDWWGTRDADSVPTWLVNLWRNGNGTGVFIPQSRRRCVRGRMNKGRRRAYK</sequence>
<dbReference type="AlphaFoldDB" id="A0A2C9UKH0"/>
<gene>
    <name evidence="1" type="ORF">MANES_14G099200v8</name>
</gene>
<dbReference type="PANTHER" id="PTHR34956:SF1">
    <property type="entry name" value="DUF4005 DOMAIN-CONTAINING PROTEIN"/>
    <property type="match status" value="1"/>
</dbReference>
<dbReference type="Proteomes" id="UP000091857">
    <property type="component" value="Chromosome 14"/>
</dbReference>
<accession>A0A2C9UKH0</accession>
<dbReference type="Gramene" id="Manes.14G099200.1.v8.1">
    <property type="protein sequence ID" value="Manes.14G099200.1.v8.1.CDS"/>
    <property type="gene ID" value="Manes.14G099200.v8.1"/>
</dbReference>
<protein>
    <submittedName>
        <fullName evidence="1">Uncharacterized protein</fullName>
    </submittedName>
</protein>
<evidence type="ECO:0000313" key="2">
    <source>
        <dbReference type="Proteomes" id="UP000091857"/>
    </source>
</evidence>
<dbReference type="PANTHER" id="PTHR34956">
    <property type="entry name" value="OS05G0397300 PROTEIN"/>
    <property type="match status" value="1"/>
</dbReference>
<proteinExistence type="predicted"/>
<keyword evidence="2" id="KW-1185">Reference proteome</keyword>